<keyword evidence="4" id="KW-0677">Repeat</keyword>
<dbReference type="AlphaFoldDB" id="A0A221SAL3"/>
<keyword evidence="3" id="KW-0479">Metal-binding</keyword>
<sequence length="249" mass="28702">MESTFENYELVHQMVPNVAKFNVIQMIVSSIRNQMTNSTCKPIDIMNNNQKFEIIRRATYLYHYFVSQQERVPFRQPLYPAWNLKLINYPSPSTFPSLLNSENPNFLTTESIADTDSGLPSSDSSGKSIFIVNSISHECPLCGKKHNSSSALKMHQRTHNPPCICPQCGKAFSRMWLLSGHLRIHTGERPYVCNRCQRAFADRSNLRAHMQTHTTRKRYQCDKCPRSFSRQSLLRKHSLQCCAKLVDVN</sequence>
<evidence type="ECO:0000256" key="8">
    <source>
        <dbReference type="ARBA" id="ARBA00023125"/>
    </source>
</evidence>
<accession>A0A221SAL3</accession>
<dbReference type="GO" id="GO:0005634">
    <property type="term" value="C:nucleus"/>
    <property type="evidence" value="ECO:0007669"/>
    <property type="project" value="UniProtKB-SubCell"/>
</dbReference>
<protein>
    <submittedName>
        <fullName evidence="13">Snail-1</fullName>
    </submittedName>
</protein>
<evidence type="ECO:0000259" key="12">
    <source>
        <dbReference type="PROSITE" id="PS50157"/>
    </source>
</evidence>
<keyword evidence="6" id="KW-0862">Zinc</keyword>
<dbReference type="SMART" id="SM00355">
    <property type="entry name" value="ZnF_C2H2"/>
    <property type="match status" value="4"/>
</dbReference>
<keyword evidence="9" id="KW-0804">Transcription</keyword>
<dbReference type="PROSITE" id="PS00028">
    <property type="entry name" value="ZINC_FINGER_C2H2_1"/>
    <property type="match status" value="2"/>
</dbReference>
<feature type="domain" description="C2H2-type" evidence="12">
    <location>
        <begin position="219"/>
        <end position="237"/>
    </location>
</feature>
<dbReference type="InterPro" id="IPR050527">
    <property type="entry name" value="Snail/Krueppel_Znf"/>
</dbReference>
<dbReference type="Gene3D" id="3.30.160.60">
    <property type="entry name" value="Classic Zinc Finger"/>
    <property type="match status" value="4"/>
</dbReference>
<feature type="domain" description="C2H2-type" evidence="12">
    <location>
        <begin position="191"/>
        <end position="218"/>
    </location>
</feature>
<feature type="domain" description="C2H2-type" evidence="12">
    <location>
        <begin position="137"/>
        <end position="159"/>
    </location>
</feature>
<dbReference type="GO" id="GO:0000981">
    <property type="term" value="F:DNA-binding transcription factor activity, RNA polymerase II-specific"/>
    <property type="evidence" value="ECO:0007669"/>
    <property type="project" value="TreeGrafter"/>
</dbReference>
<dbReference type="PANTHER" id="PTHR24388:SF54">
    <property type="entry name" value="PROTEIN ESCARGOT"/>
    <property type="match status" value="1"/>
</dbReference>
<dbReference type="SUPFAM" id="SSF57667">
    <property type="entry name" value="beta-beta-alpha zinc fingers"/>
    <property type="match status" value="3"/>
</dbReference>
<evidence type="ECO:0000256" key="6">
    <source>
        <dbReference type="ARBA" id="ARBA00022833"/>
    </source>
</evidence>
<dbReference type="Pfam" id="PF12874">
    <property type="entry name" value="zf-met"/>
    <property type="match status" value="1"/>
</dbReference>
<dbReference type="PROSITE" id="PS50157">
    <property type="entry name" value="ZINC_FINGER_C2H2_2"/>
    <property type="match status" value="4"/>
</dbReference>
<keyword evidence="7" id="KW-0805">Transcription regulation</keyword>
<evidence type="ECO:0000256" key="11">
    <source>
        <dbReference type="PROSITE-ProRule" id="PRU00042"/>
    </source>
</evidence>
<reference evidence="13" key="1">
    <citation type="submission" date="2017-04" db="EMBL/GenBank/DDBJ databases">
        <authorList>
            <person name="Afonso C.L."/>
            <person name="Miller P.J."/>
            <person name="Scott M.A."/>
            <person name="Spackman E."/>
            <person name="Goraichik I."/>
            <person name="Dimitrov K.M."/>
            <person name="Suarez D.L."/>
            <person name="Swayne D.E."/>
        </authorList>
    </citation>
    <scope>NUCLEOTIDE SEQUENCE</scope>
</reference>
<evidence type="ECO:0000256" key="3">
    <source>
        <dbReference type="ARBA" id="ARBA00022723"/>
    </source>
</evidence>
<evidence type="ECO:0000256" key="5">
    <source>
        <dbReference type="ARBA" id="ARBA00022771"/>
    </source>
</evidence>
<dbReference type="EMBL" id="KY964486">
    <property type="protein sequence ID" value="ASN67211.1"/>
    <property type="molecule type" value="mRNA"/>
</dbReference>
<organism evidence="13">
    <name type="scientific">Schmidtea mediterranea</name>
    <name type="common">Freshwater planarian flatworm</name>
    <dbReference type="NCBI Taxonomy" id="79327"/>
    <lineage>
        <taxon>Eukaryota</taxon>
        <taxon>Metazoa</taxon>
        <taxon>Spiralia</taxon>
        <taxon>Lophotrochozoa</taxon>
        <taxon>Platyhelminthes</taxon>
        <taxon>Rhabditophora</taxon>
        <taxon>Seriata</taxon>
        <taxon>Tricladida</taxon>
        <taxon>Continenticola</taxon>
        <taxon>Geoplanoidea</taxon>
        <taxon>Dugesiidae</taxon>
        <taxon>Schmidtea</taxon>
    </lineage>
</organism>
<dbReference type="FunFam" id="3.30.160.60:FF:001465">
    <property type="entry name" value="Zinc finger protein 560"/>
    <property type="match status" value="1"/>
</dbReference>
<comment type="subcellular location">
    <subcellularLocation>
        <location evidence="1">Nucleus</location>
    </subcellularLocation>
</comment>
<proteinExistence type="evidence at transcript level"/>
<evidence type="ECO:0000256" key="1">
    <source>
        <dbReference type="ARBA" id="ARBA00004123"/>
    </source>
</evidence>
<dbReference type="GO" id="GO:0000978">
    <property type="term" value="F:RNA polymerase II cis-regulatory region sequence-specific DNA binding"/>
    <property type="evidence" value="ECO:0007669"/>
    <property type="project" value="TreeGrafter"/>
</dbReference>
<dbReference type="PANTHER" id="PTHR24388">
    <property type="entry name" value="ZINC FINGER PROTEIN"/>
    <property type="match status" value="1"/>
</dbReference>
<dbReference type="GO" id="GO:0000122">
    <property type="term" value="P:negative regulation of transcription by RNA polymerase II"/>
    <property type="evidence" value="ECO:0007669"/>
    <property type="project" value="UniProtKB-ARBA"/>
</dbReference>
<comment type="similarity">
    <text evidence="2">Belongs to the krueppel C2H2-type zinc-finger protein family.</text>
</comment>
<dbReference type="GO" id="GO:0008270">
    <property type="term" value="F:zinc ion binding"/>
    <property type="evidence" value="ECO:0007669"/>
    <property type="project" value="UniProtKB-KW"/>
</dbReference>
<evidence type="ECO:0000313" key="13">
    <source>
        <dbReference type="EMBL" id="ASN67211.1"/>
    </source>
</evidence>
<name>A0A221SAL3_SCHMD</name>
<keyword evidence="10" id="KW-0539">Nucleus</keyword>
<dbReference type="InterPro" id="IPR013087">
    <property type="entry name" value="Znf_C2H2_type"/>
</dbReference>
<evidence type="ECO:0000256" key="9">
    <source>
        <dbReference type="ARBA" id="ARBA00023163"/>
    </source>
</evidence>
<keyword evidence="5 11" id="KW-0863">Zinc-finger</keyword>
<evidence type="ECO:0000256" key="4">
    <source>
        <dbReference type="ARBA" id="ARBA00022737"/>
    </source>
</evidence>
<dbReference type="FunFam" id="3.30.160.60:FF:001506">
    <property type="entry name" value="Zinc finger protein"/>
    <property type="match status" value="1"/>
</dbReference>
<evidence type="ECO:0000256" key="7">
    <source>
        <dbReference type="ARBA" id="ARBA00023015"/>
    </source>
</evidence>
<evidence type="ECO:0000256" key="10">
    <source>
        <dbReference type="ARBA" id="ARBA00023242"/>
    </source>
</evidence>
<dbReference type="InterPro" id="IPR036236">
    <property type="entry name" value="Znf_C2H2_sf"/>
</dbReference>
<dbReference type="Pfam" id="PF00096">
    <property type="entry name" value="zf-C2H2"/>
    <property type="match status" value="3"/>
</dbReference>
<evidence type="ECO:0000256" key="2">
    <source>
        <dbReference type="ARBA" id="ARBA00006991"/>
    </source>
</evidence>
<feature type="domain" description="C2H2-type" evidence="12">
    <location>
        <begin position="163"/>
        <end position="190"/>
    </location>
</feature>
<keyword evidence="8" id="KW-0238">DNA-binding</keyword>